<dbReference type="EMBL" id="CP117411">
    <property type="protein sequence ID" value="WCT74152.1"/>
    <property type="molecule type" value="Genomic_DNA"/>
</dbReference>
<dbReference type="SUPFAM" id="SSF53590">
    <property type="entry name" value="Nucleoside hydrolase"/>
    <property type="match status" value="1"/>
</dbReference>
<dbReference type="Gene3D" id="3.90.245.10">
    <property type="entry name" value="Ribonucleoside hydrolase-like"/>
    <property type="match status" value="1"/>
</dbReference>
<name>A0ABY7TLP1_9SPHN</name>
<dbReference type="Proteomes" id="UP001220395">
    <property type="component" value="Chromosome"/>
</dbReference>
<reference evidence="4 5" key="1">
    <citation type="submission" date="2023-02" db="EMBL/GenBank/DDBJ databases">
        <title>Genome sequence of Sphingomonas naphthae.</title>
        <authorList>
            <person name="Kim S."/>
            <person name="Heo J."/>
            <person name="Kwon S.-W."/>
        </authorList>
    </citation>
    <scope>NUCLEOTIDE SEQUENCE [LARGE SCALE GENOMIC DNA]</scope>
    <source>
        <strain evidence="4 5">KACC 18716</strain>
    </source>
</reference>
<dbReference type="InterPro" id="IPR011483">
    <property type="entry name" value="Sde182_NH-like"/>
</dbReference>
<dbReference type="InterPro" id="IPR036452">
    <property type="entry name" value="Ribo_hydro-like"/>
</dbReference>
<evidence type="ECO:0000259" key="2">
    <source>
        <dbReference type="Pfam" id="PF07632"/>
    </source>
</evidence>
<evidence type="ECO:0000259" key="3">
    <source>
        <dbReference type="Pfam" id="PF21027"/>
    </source>
</evidence>
<gene>
    <name evidence="4" type="ORF">PQ455_02660</name>
</gene>
<evidence type="ECO:0000313" key="5">
    <source>
        <dbReference type="Proteomes" id="UP001220395"/>
    </source>
</evidence>
<proteinExistence type="predicted"/>
<accession>A0ABY7TLP1</accession>
<evidence type="ECO:0000256" key="1">
    <source>
        <dbReference type="SAM" id="SignalP"/>
    </source>
</evidence>
<evidence type="ECO:0000313" key="4">
    <source>
        <dbReference type="EMBL" id="WCT74152.1"/>
    </source>
</evidence>
<dbReference type="Gene3D" id="2.60.40.10">
    <property type="entry name" value="Immunoglobulins"/>
    <property type="match status" value="1"/>
</dbReference>
<feature type="signal peptide" evidence="1">
    <location>
        <begin position="1"/>
        <end position="20"/>
    </location>
</feature>
<dbReference type="Pfam" id="PF21027">
    <property type="entry name" value="Sde0182_C"/>
    <property type="match status" value="1"/>
</dbReference>
<dbReference type="InterPro" id="IPR048527">
    <property type="entry name" value="Sde182_C"/>
</dbReference>
<dbReference type="Pfam" id="PF07632">
    <property type="entry name" value="Sde182_NH-like"/>
    <property type="match status" value="1"/>
</dbReference>
<organism evidence="4 5">
    <name type="scientific">Sphingomonas naphthae</name>
    <dbReference type="NCBI Taxonomy" id="1813468"/>
    <lineage>
        <taxon>Bacteria</taxon>
        <taxon>Pseudomonadati</taxon>
        <taxon>Pseudomonadota</taxon>
        <taxon>Alphaproteobacteria</taxon>
        <taxon>Sphingomonadales</taxon>
        <taxon>Sphingomonadaceae</taxon>
        <taxon>Sphingomonas</taxon>
    </lineage>
</organism>
<dbReference type="RefSeq" id="WP_273688964.1">
    <property type="nucleotide sequence ID" value="NZ_CP117411.1"/>
</dbReference>
<dbReference type="InterPro" id="IPR013783">
    <property type="entry name" value="Ig-like_fold"/>
</dbReference>
<feature type="chain" id="PRO_5046683530" evidence="1">
    <location>
        <begin position="21"/>
        <end position="505"/>
    </location>
</feature>
<protein>
    <submittedName>
        <fullName evidence="4">DUF1593 domain-containing protein</fullName>
    </submittedName>
</protein>
<keyword evidence="5" id="KW-1185">Reference proteome</keyword>
<feature type="domain" description="Cellulose-binding Sde182 C-terminal" evidence="3">
    <location>
        <begin position="407"/>
        <end position="490"/>
    </location>
</feature>
<feature type="domain" description="Cellulose-binding Sde182 nucleoside hydrolase-like" evidence="2">
    <location>
        <begin position="59"/>
        <end position="321"/>
    </location>
</feature>
<keyword evidence="1" id="KW-0732">Signal</keyword>
<sequence length="505" mass="53805">MRAIVSGLMLLAGGAGVAAGQPPAPGEPFRYGNQRVATIQAPGTPEPAPAGLSESPRVRMVVLTDVGNEPDDSQSLVRLLTYANEMDIEAIVATTSASLTSENHPELIHAAIAAYGKVRPNLMVHAKGWPEASALAARVWAGSAGYGMAQVGKGHDTPGSRAIVAAVDSKDTRPLWVTVWGGAADLAQALWSVRATRDPAAVKRFVARLRVHAISDQDDSGPWIRQNFPDLFWIGSIHAFREYAVAGWAGIGFDIIQPDPAVNTKLVDHDWQKALGAIGPLGAAYPLSTGIMEGDTPSFLGLIPNGLNVPSRPDYGGWGGRHAKVSAAYGLYADASDTVKGLGGIVERGARATVWRWREPVQNDFLARMRWSVSPRFADANHPPAVVLNGQGGIAPLVIRACAGARLALSAAGTSDPDSDTLTYRWWQYREATFMLRTTQTIEFVRAEGPEAELIVPTPSVNAPADYHVILEVRDGGQPALTRYRRVVLSIQRPPLPGAACPARG</sequence>